<comment type="caution">
    <text evidence="2">The sequence shown here is derived from an EMBL/GenBank/DDBJ whole genome shotgun (WGS) entry which is preliminary data.</text>
</comment>
<proteinExistence type="predicted"/>
<evidence type="ECO:0000259" key="1">
    <source>
        <dbReference type="Pfam" id="PF00534"/>
    </source>
</evidence>
<reference evidence="2 3" key="1">
    <citation type="submission" date="2019-12" db="EMBL/GenBank/DDBJ databases">
        <authorList>
            <person name="Li J."/>
        </authorList>
    </citation>
    <scope>NUCLEOTIDE SEQUENCE [LARGE SCALE GENOMIC DNA]</scope>
    <source>
        <strain evidence="2 3">HL2-2</strain>
    </source>
</reference>
<evidence type="ECO:0000313" key="3">
    <source>
        <dbReference type="Proteomes" id="UP000478208"/>
    </source>
</evidence>
<dbReference type="CDD" id="cd03801">
    <property type="entry name" value="GT4_PimA-like"/>
    <property type="match status" value="1"/>
</dbReference>
<feature type="domain" description="Glycosyl transferase family 1" evidence="1">
    <location>
        <begin position="210"/>
        <end position="352"/>
    </location>
</feature>
<dbReference type="PANTHER" id="PTHR45947:SF3">
    <property type="entry name" value="SULFOQUINOVOSYL TRANSFERASE SQD2"/>
    <property type="match status" value="1"/>
</dbReference>
<name>A0A6L6U618_9FLAO</name>
<keyword evidence="3" id="KW-1185">Reference proteome</keyword>
<dbReference type="Gene3D" id="3.40.50.2000">
    <property type="entry name" value="Glycogen Phosphorylase B"/>
    <property type="match status" value="2"/>
</dbReference>
<dbReference type="SUPFAM" id="SSF53756">
    <property type="entry name" value="UDP-Glycosyltransferase/glycogen phosphorylase"/>
    <property type="match status" value="1"/>
</dbReference>
<organism evidence="2 3">
    <name type="scientific">Winogradskyella endarachnes</name>
    <dbReference type="NCBI Taxonomy" id="2681965"/>
    <lineage>
        <taxon>Bacteria</taxon>
        <taxon>Pseudomonadati</taxon>
        <taxon>Bacteroidota</taxon>
        <taxon>Flavobacteriia</taxon>
        <taxon>Flavobacteriales</taxon>
        <taxon>Flavobacteriaceae</taxon>
        <taxon>Winogradskyella</taxon>
    </lineage>
</organism>
<dbReference type="AlphaFoldDB" id="A0A6L6U618"/>
<keyword evidence="2" id="KW-0808">Transferase</keyword>
<dbReference type="Proteomes" id="UP000478208">
    <property type="component" value="Unassembled WGS sequence"/>
</dbReference>
<dbReference type="EMBL" id="WOWS01000001">
    <property type="protein sequence ID" value="MUU77650.1"/>
    <property type="molecule type" value="Genomic_DNA"/>
</dbReference>
<protein>
    <submittedName>
        <fullName evidence="2">Glycosyltransferase</fullName>
    </submittedName>
</protein>
<dbReference type="RefSeq" id="WP_157362439.1">
    <property type="nucleotide sequence ID" value="NZ_WOWS01000001.1"/>
</dbReference>
<dbReference type="Pfam" id="PF00534">
    <property type="entry name" value="Glycos_transf_1"/>
    <property type="match status" value="1"/>
</dbReference>
<dbReference type="InterPro" id="IPR001296">
    <property type="entry name" value="Glyco_trans_1"/>
</dbReference>
<evidence type="ECO:0000313" key="2">
    <source>
        <dbReference type="EMBL" id="MUU77650.1"/>
    </source>
</evidence>
<gene>
    <name evidence="2" type="ORF">GN138_04270</name>
</gene>
<dbReference type="PANTHER" id="PTHR45947">
    <property type="entry name" value="SULFOQUINOVOSYL TRANSFERASE SQD2"/>
    <property type="match status" value="1"/>
</dbReference>
<dbReference type="GO" id="GO:0016757">
    <property type="term" value="F:glycosyltransferase activity"/>
    <property type="evidence" value="ECO:0007669"/>
    <property type="project" value="InterPro"/>
</dbReference>
<sequence length="385" mass="44619">MKNLLVFGPIGDFGGRELETGFIASSLSDDYNVTILTTNYLTHKSQVFDFVKESDVKILNQLIYNRNIWFKIITYIAYLKSFRKKPILSYVSNKLAKKTGYRNYAIKQIEQEIDNNEAIVVCAQITSNYIDHIVNYAYKKQIPVFFRTSNTIKVEDVFKKNWLNKVTLFAHHSFSNAERLSSLKTHNYKIIDQCTFKEDELLSLKPSKAFKNVLCIGRFSDEKGIKELFNFFANHVLNLNIKIIGDGKYFNELKSRSESIKNVELLGFLNQTEILKHFERADAIIIPSFEESGPLVGLEAMAAAKLVVSTKVGAMEERLKGLENQFWFNINSPETLEKVLQFILKLNSETIEKIALENRRRYVEKYKMTMIKSQYKNAIFKLLQK</sequence>
<dbReference type="InterPro" id="IPR050194">
    <property type="entry name" value="Glycosyltransferase_grp1"/>
</dbReference>
<accession>A0A6L6U618</accession>